<protein>
    <submittedName>
        <fullName evidence="2">Cytidyltransferase</fullName>
    </submittedName>
</protein>
<dbReference type="AlphaFoldDB" id="I0BT14"/>
<evidence type="ECO:0000313" key="3">
    <source>
        <dbReference type="Proteomes" id="UP000007392"/>
    </source>
</evidence>
<dbReference type="InterPro" id="IPR027417">
    <property type="entry name" value="P-loop_NTPase"/>
</dbReference>
<evidence type="ECO:0000259" key="1">
    <source>
        <dbReference type="Pfam" id="PF13521"/>
    </source>
</evidence>
<dbReference type="EMBL" id="CP003422">
    <property type="protein sequence ID" value="AFH65511.1"/>
    <property type="molecule type" value="Genomic_DNA"/>
</dbReference>
<dbReference type="InterPro" id="IPR052735">
    <property type="entry name" value="NAD_biosynth-regulator"/>
</dbReference>
<dbReference type="GO" id="GO:0016740">
    <property type="term" value="F:transferase activity"/>
    <property type="evidence" value="ECO:0007669"/>
    <property type="project" value="UniProtKB-KW"/>
</dbReference>
<dbReference type="RefSeq" id="WP_014652764.1">
    <property type="nucleotide sequence ID" value="NC_017672.3"/>
</dbReference>
<dbReference type="SUPFAM" id="SSF52374">
    <property type="entry name" value="Nucleotidylyl transferase"/>
    <property type="match status" value="1"/>
</dbReference>
<dbReference type="PANTHER" id="PTHR37512:SF1">
    <property type="entry name" value="NADR_TTD14 AAA DOMAIN-CONTAINING PROTEIN"/>
    <property type="match status" value="1"/>
</dbReference>
<organism evidence="2 3">
    <name type="scientific">Paenibacillus mucilaginosus K02</name>
    <dbReference type="NCBI Taxonomy" id="997761"/>
    <lineage>
        <taxon>Bacteria</taxon>
        <taxon>Bacillati</taxon>
        <taxon>Bacillota</taxon>
        <taxon>Bacilli</taxon>
        <taxon>Bacillales</taxon>
        <taxon>Paenibacillaceae</taxon>
        <taxon>Paenibacillus</taxon>
    </lineage>
</organism>
<gene>
    <name evidence="2" type="ORF">B2K_33225</name>
</gene>
<dbReference type="OrthoDB" id="9802794at2"/>
<dbReference type="InterPro" id="IPR004821">
    <property type="entry name" value="Cyt_trans-like"/>
</dbReference>
<accession>I0BT14</accession>
<keyword evidence="2" id="KW-0808">Transferase</keyword>
<dbReference type="InterPro" id="IPR038727">
    <property type="entry name" value="NadR/Ttd14_AAA_dom"/>
</dbReference>
<dbReference type="PATRIC" id="fig|997761.3.peg.6678"/>
<sequence>MNAGDMGAQGTLGLTLGKFAPLHKGHQYMIETGLKETDHLIVVIYDCPETTDIPLTVRAGWIRSLYPEAEVIEAWDGPAETGYTPRIQKLQEDYILGLLGGRRVTHFFSSEPYGDHMSRRLGAVNRQVDPARTVFPVSGTAVRQKPYANRAYVDGLVYRDLITRVVLLGAPSTGKTTLASALAEAYGTVWMPEYGREYWAMHQQDRRLTPEQLVELAEGHVVREEELAGEADGVLFTDTNAVTTYLFSLDYHSMALPRLEELARKAAFAYDLVFLCGDEIPYDDTWDRSGEVHRGTFQKRFTALLKEWRVPYIEVSGTLEERVASVSAVLQAYRRYESLGNRWASGLQASR</sequence>
<dbReference type="KEGG" id="pmw:B2K_33225"/>
<dbReference type="Pfam" id="PF13521">
    <property type="entry name" value="AAA_28"/>
    <property type="match status" value="1"/>
</dbReference>
<evidence type="ECO:0000313" key="2">
    <source>
        <dbReference type="EMBL" id="AFH65511.1"/>
    </source>
</evidence>
<dbReference type="HOGENOM" id="CLU_052648_0_0_9"/>
<reference evidence="2 3" key="1">
    <citation type="submission" date="2013-06" db="EMBL/GenBank/DDBJ databases">
        <title>Complete genome sequence of Paenibacillus mucilaginosus K02.</title>
        <authorList>
            <person name="Xiao B."/>
            <person name="Sun L."/>
            <person name="Xiao L."/>
            <person name="Lian B."/>
        </authorList>
    </citation>
    <scope>NUCLEOTIDE SEQUENCE [LARGE SCALE GENOMIC DNA]</scope>
    <source>
        <strain evidence="2 3">K02</strain>
    </source>
</reference>
<feature type="domain" description="NadR/Ttd14 AAA" evidence="1">
    <location>
        <begin position="164"/>
        <end position="322"/>
    </location>
</feature>
<proteinExistence type="predicted"/>
<dbReference type="Gene3D" id="3.40.50.620">
    <property type="entry name" value="HUPs"/>
    <property type="match status" value="1"/>
</dbReference>
<dbReference type="Gene3D" id="3.40.50.300">
    <property type="entry name" value="P-loop containing nucleotide triphosphate hydrolases"/>
    <property type="match status" value="1"/>
</dbReference>
<dbReference type="InterPro" id="IPR014729">
    <property type="entry name" value="Rossmann-like_a/b/a_fold"/>
</dbReference>
<dbReference type="CDD" id="cd00882">
    <property type="entry name" value="Ras_like_GTPase"/>
    <property type="match status" value="1"/>
</dbReference>
<name>I0BT14_9BACL</name>
<dbReference type="NCBIfam" id="TIGR00125">
    <property type="entry name" value="cyt_tran_rel"/>
    <property type="match status" value="1"/>
</dbReference>
<dbReference type="SUPFAM" id="SSF52540">
    <property type="entry name" value="P-loop containing nucleoside triphosphate hydrolases"/>
    <property type="match status" value="1"/>
</dbReference>
<dbReference type="PANTHER" id="PTHR37512">
    <property type="entry name" value="TRIFUNCTIONAL NAD BIOSYNTHESIS/REGULATOR PROTEIN NADR"/>
    <property type="match status" value="1"/>
</dbReference>
<dbReference type="Proteomes" id="UP000007392">
    <property type="component" value="Chromosome"/>
</dbReference>